<evidence type="ECO:0000313" key="2">
    <source>
        <dbReference type="Proteomes" id="UP000730481"/>
    </source>
</evidence>
<gene>
    <name evidence="1" type="ORF">FBEOM_1990</name>
</gene>
<protein>
    <submittedName>
        <fullName evidence="1">Uncharacterized protein</fullName>
    </submittedName>
</protein>
<name>A0A9P5E495_9HYPO</name>
<proteinExistence type="predicted"/>
<organism evidence="1 2">
    <name type="scientific">Fusarium beomiforme</name>
    <dbReference type="NCBI Taxonomy" id="44412"/>
    <lineage>
        <taxon>Eukaryota</taxon>
        <taxon>Fungi</taxon>
        <taxon>Dikarya</taxon>
        <taxon>Ascomycota</taxon>
        <taxon>Pezizomycotina</taxon>
        <taxon>Sordariomycetes</taxon>
        <taxon>Hypocreomycetidae</taxon>
        <taxon>Hypocreales</taxon>
        <taxon>Nectriaceae</taxon>
        <taxon>Fusarium</taxon>
        <taxon>Fusarium burgessii species complex</taxon>
    </lineage>
</organism>
<reference evidence="1" key="1">
    <citation type="journal article" date="2017" name="Mycologia">
        <title>Fusarium algeriense, sp. nov., a novel toxigenic crown rot pathogen of durum wheat from Algeria is nested in the Fusarium burgessii species complex.</title>
        <authorList>
            <person name="Laraba I."/>
            <person name="Keddad A."/>
            <person name="Boureghda H."/>
            <person name="Abdallah N."/>
            <person name="Vaughan M.M."/>
            <person name="Proctor R.H."/>
            <person name="Busman M."/>
            <person name="O'Donnell K."/>
        </authorList>
    </citation>
    <scope>NUCLEOTIDE SEQUENCE</scope>
    <source>
        <strain evidence="1">NRRL 25174</strain>
    </source>
</reference>
<keyword evidence="2" id="KW-1185">Reference proteome</keyword>
<accession>A0A9P5E495</accession>
<dbReference type="Proteomes" id="UP000730481">
    <property type="component" value="Unassembled WGS sequence"/>
</dbReference>
<reference evidence="1" key="2">
    <citation type="submission" date="2020-02" db="EMBL/GenBank/DDBJ databases">
        <title>Identification and distribution of gene clusters putatively required for synthesis of sphingolipid metabolism inhibitors in phylogenetically diverse species of the filamentous fungus Fusarium.</title>
        <authorList>
            <person name="Kim H.-S."/>
            <person name="Busman M."/>
            <person name="Brown D.W."/>
            <person name="Divon H."/>
            <person name="Uhlig S."/>
            <person name="Proctor R.H."/>
        </authorList>
    </citation>
    <scope>NUCLEOTIDE SEQUENCE</scope>
    <source>
        <strain evidence="1">NRRL 25174</strain>
    </source>
</reference>
<evidence type="ECO:0000313" key="1">
    <source>
        <dbReference type="EMBL" id="KAF4344053.1"/>
    </source>
</evidence>
<dbReference type="AlphaFoldDB" id="A0A9P5E495"/>
<dbReference type="EMBL" id="PVQB02000067">
    <property type="protein sequence ID" value="KAF4344053.1"/>
    <property type="molecule type" value="Genomic_DNA"/>
</dbReference>
<sequence length="79" mass="9185">MQQIKFFSKQSKQSKLLQRETGGLPTLAETENHFNLPQSSEKIVRLSLSNEEADHYKSFYKDRVQHPLYGYPEDANALQ</sequence>
<comment type="caution">
    <text evidence="1">The sequence shown here is derived from an EMBL/GenBank/DDBJ whole genome shotgun (WGS) entry which is preliminary data.</text>
</comment>